<feature type="coiled-coil region" evidence="1">
    <location>
        <begin position="2"/>
        <end position="64"/>
    </location>
</feature>
<protein>
    <submittedName>
        <fullName evidence="2">Uncharacterized protein</fullName>
    </submittedName>
</protein>
<evidence type="ECO:0000256" key="1">
    <source>
        <dbReference type="SAM" id="Coils"/>
    </source>
</evidence>
<keyword evidence="1" id="KW-0175">Coiled coil</keyword>
<dbReference type="OrthoDB" id="1467932at2"/>
<sequence>MADNIENHIINLQAKLQLLLKKHALLNKEIEQFRKENVDITSKIKSLHERNQQLEMQVAILKTSAGQLEGNEKTDFEKTINRYIRSLDKCIGVLNK</sequence>
<reference evidence="2 3" key="1">
    <citation type="submission" date="2018-11" db="EMBL/GenBank/DDBJ databases">
        <title>Draft genome sequence of Ferruginibacter sp. BO-59.</title>
        <authorList>
            <person name="Im W.T."/>
        </authorList>
    </citation>
    <scope>NUCLEOTIDE SEQUENCE [LARGE SCALE GENOMIC DNA]</scope>
    <source>
        <strain evidence="2 3">BO-59</strain>
    </source>
</reference>
<organism evidence="2 3">
    <name type="scientific">Hanamia caeni</name>
    <dbReference type="NCBI Taxonomy" id="2294116"/>
    <lineage>
        <taxon>Bacteria</taxon>
        <taxon>Pseudomonadati</taxon>
        <taxon>Bacteroidota</taxon>
        <taxon>Chitinophagia</taxon>
        <taxon>Chitinophagales</taxon>
        <taxon>Chitinophagaceae</taxon>
        <taxon>Hanamia</taxon>
    </lineage>
</organism>
<gene>
    <name evidence="2" type="ORF">EFY79_07530</name>
</gene>
<proteinExistence type="predicted"/>
<keyword evidence="3" id="KW-1185">Reference proteome</keyword>
<name>A0A3M9NIF9_9BACT</name>
<evidence type="ECO:0000313" key="2">
    <source>
        <dbReference type="EMBL" id="RNI37245.1"/>
    </source>
</evidence>
<dbReference type="RefSeq" id="WP_123120086.1">
    <property type="nucleotide sequence ID" value="NZ_RJJR01000005.1"/>
</dbReference>
<accession>A0A3M9NIF9</accession>
<dbReference type="EMBL" id="RJJR01000005">
    <property type="protein sequence ID" value="RNI37245.1"/>
    <property type="molecule type" value="Genomic_DNA"/>
</dbReference>
<comment type="caution">
    <text evidence="2">The sequence shown here is derived from an EMBL/GenBank/DDBJ whole genome shotgun (WGS) entry which is preliminary data.</text>
</comment>
<dbReference type="AlphaFoldDB" id="A0A3M9NIF9"/>
<evidence type="ECO:0000313" key="3">
    <source>
        <dbReference type="Proteomes" id="UP000267223"/>
    </source>
</evidence>
<dbReference type="Proteomes" id="UP000267223">
    <property type="component" value="Unassembled WGS sequence"/>
</dbReference>